<evidence type="ECO:0000313" key="2">
    <source>
        <dbReference type="EMBL" id="CEL60987.1"/>
    </source>
</evidence>
<proteinExistence type="predicted"/>
<name>A0A0B7FXR8_THACB</name>
<keyword evidence="3" id="KW-1185">Reference proteome</keyword>
<dbReference type="Proteomes" id="UP000059188">
    <property type="component" value="Unassembled WGS sequence"/>
</dbReference>
<dbReference type="EMBL" id="LN679104">
    <property type="protein sequence ID" value="CEL60987.1"/>
    <property type="molecule type" value="Genomic_DNA"/>
</dbReference>
<feature type="chain" id="PRO_5002116106" evidence="1">
    <location>
        <begin position="22"/>
        <end position="131"/>
    </location>
</feature>
<gene>
    <name evidence="2" type="ORF">RSOLAG1IB_04226</name>
</gene>
<dbReference type="AlphaFoldDB" id="A0A0B7FXR8"/>
<evidence type="ECO:0000313" key="3">
    <source>
        <dbReference type="Proteomes" id="UP000059188"/>
    </source>
</evidence>
<feature type="signal peptide" evidence="1">
    <location>
        <begin position="1"/>
        <end position="21"/>
    </location>
</feature>
<evidence type="ECO:0000256" key="1">
    <source>
        <dbReference type="SAM" id="SignalP"/>
    </source>
</evidence>
<protein>
    <submittedName>
        <fullName evidence="2">Uncharacterized protein</fullName>
    </submittedName>
</protein>
<sequence length="131" mass="13301">MTNLHVLGLILSASALPFVAAQGASQTYAATLAALYDMPTSTVLPFPTSTIPAPTAQAFITAGASADNLGWSLAKGRLQNGGDNMAFVADPFPSASLTRDPDISASVYAEPVLQIKYPAGSYANHTGGGAS</sequence>
<keyword evidence="1" id="KW-0732">Signal</keyword>
<dbReference type="STRING" id="1108050.A0A0B7FXR8"/>
<reference evidence="2 3" key="1">
    <citation type="submission" date="2014-11" db="EMBL/GenBank/DDBJ databases">
        <authorList>
            <person name="Wibberg Daniel"/>
        </authorList>
    </citation>
    <scope>NUCLEOTIDE SEQUENCE [LARGE SCALE GENOMIC DNA]</scope>
    <source>
        <strain evidence="2">Rhizoctonia solani AG1-IB 7/3/14</strain>
    </source>
</reference>
<dbReference type="OrthoDB" id="2395160at2759"/>
<accession>A0A0B7FXR8</accession>
<organism evidence="2 3">
    <name type="scientific">Thanatephorus cucumeris (strain AG1-IB / isolate 7/3/14)</name>
    <name type="common">Lettuce bottom rot fungus</name>
    <name type="synonym">Rhizoctonia solani</name>
    <dbReference type="NCBI Taxonomy" id="1108050"/>
    <lineage>
        <taxon>Eukaryota</taxon>
        <taxon>Fungi</taxon>
        <taxon>Dikarya</taxon>
        <taxon>Basidiomycota</taxon>
        <taxon>Agaricomycotina</taxon>
        <taxon>Agaricomycetes</taxon>
        <taxon>Cantharellales</taxon>
        <taxon>Ceratobasidiaceae</taxon>
        <taxon>Rhizoctonia</taxon>
        <taxon>Rhizoctonia solani AG-1</taxon>
    </lineage>
</organism>